<dbReference type="PANTHER" id="PTHR21240">
    <property type="entry name" value="2-AMINO-3-CARBOXYLMUCONATE-6-SEMIALDEHYDE DECARBOXYLASE"/>
    <property type="match status" value="1"/>
</dbReference>
<protein>
    <submittedName>
        <fullName evidence="3">Amidohydrolase family protein</fullName>
    </submittedName>
</protein>
<dbReference type="RefSeq" id="WP_378282196.1">
    <property type="nucleotide sequence ID" value="NZ_JBHSON010000015.1"/>
</dbReference>
<proteinExistence type="predicted"/>
<evidence type="ECO:0000313" key="3">
    <source>
        <dbReference type="EMBL" id="MFC5746575.1"/>
    </source>
</evidence>
<dbReference type="PANTHER" id="PTHR21240:SF28">
    <property type="entry name" value="ISO-OROTATE DECARBOXYLASE (EUROFUNG)"/>
    <property type="match status" value="1"/>
</dbReference>
<dbReference type="Proteomes" id="UP001596074">
    <property type="component" value="Unassembled WGS sequence"/>
</dbReference>
<evidence type="ECO:0000256" key="1">
    <source>
        <dbReference type="ARBA" id="ARBA00023239"/>
    </source>
</evidence>
<dbReference type="InterPro" id="IPR006680">
    <property type="entry name" value="Amidohydro-rel"/>
</dbReference>
<dbReference type="Gene3D" id="3.20.20.140">
    <property type="entry name" value="Metal-dependent hydrolases"/>
    <property type="match status" value="1"/>
</dbReference>
<accession>A0ABW0ZTE8</accession>
<sequence length="447" mass="49866">MTVVEEVASPAADRRLLIISADAHVGPRLVEDLRPYCERRHLEEFDAFAAKIGPIPVEPDDIVAAMRARGIGRELTAAMAWNQRSEGHYDPVARLRDMDDDGIAAEVLFHGSQNFVPLPFDANNLFGNIQSVNTGELELLAAGRRIYNRWLADFCASAPGRFVGLAQLPIWDLEASIREVEWAASAGLGGINFPAADAPGMPPLDDELFETFYATCAEHELPLTTHISAAPPTHRYWKSPYGGAIGLMDSGWWCRRSLTILTLMGVFERHPGLRLVLTEHPGAWLVDAMEELDSIYDYMQSGPLRASLPRRPSEYIGEHVWIGASFQSRPEAEAAVRDGYSERLMWGSDYPHAEGTWCYQEDRNDVPMTHVAIANTYHDLPLREVRGMLGDNALQCYTRLDRVHLAGVADRIGAPRPSEVLRAGLEPKTEFHNRKTSMAFRTKGHWA</sequence>
<keyword evidence="1" id="KW-0456">Lyase</keyword>
<name>A0ABW0ZTE8_9ACTN</name>
<gene>
    <name evidence="3" type="ORF">ACFPZN_13205</name>
</gene>
<dbReference type="InterPro" id="IPR032466">
    <property type="entry name" value="Metal_Hydrolase"/>
</dbReference>
<feature type="domain" description="Amidohydrolase-related" evidence="2">
    <location>
        <begin position="113"/>
        <end position="397"/>
    </location>
</feature>
<organism evidence="3 4">
    <name type="scientific">Actinomadura rugatobispora</name>
    <dbReference type="NCBI Taxonomy" id="1994"/>
    <lineage>
        <taxon>Bacteria</taxon>
        <taxon>Bacillati</taxon>
        <taxon>Actinomycetota</taxon>
        <taxon>Actinomycetes</taxon>
        <taxon>Streptosporangiales</taxon>
        <taxon>Thermomonosporaceae</taxon>
        <taxon>Actinomadura</taxon>
    </lineage>
</organism>
<reference evidence="4" key="1">
    <citation type="journal article" date="2019" name="Int. J. Syst. Evol. Microbiol.">
        <title>The Global Catalogue of Microorganisms (GCM) 10K type strain sequencing project: providing services to taxonomists for standard genome sequencing and annotation.</title>
        <authorList>
            <consortium name="The Broad Institute Genomics Platform"/>
            <consortium name="The Broad Institute Genome Sequencing Center for Infectious Disease"/>
            <person name="Wu L."/>
            <person name="Ma J."/>
        </authorList>
    </citation>
    <scope>NUCLEOTIDE SEQUENCE [LARGE SCALE GENOMIC DNA]</scope>
    <source>
        <strain evidence="4">KCTC 42087</strain>
    </source>
</reference>
<evidence type="ECO:0000313" key="4">
    <source>
        <dbReference type="Proteomes" id="UP001596074"/>
    </source>
</evidence>
<comment type="caution">
    <text evidence="3">The sequence shown here is derived from an EMBL/GenBank/DDBJ whole genome shotgun (WGS) entry which is preliminary data.</text>
</comment>
<keyword evidence="4" id="KW-1185">Reference proteome</keyword>
<dbReference type="EMBL" id="JBHSON010000015">
    <property type="protein sequence ID" value="MFC5746575.1"/>
    <property type="molecule type" value="Genomic_DNA"/>
</dbReference>
<dbReference type="Pfam" id="PF04909">
    <property type="entry name" value="Amidohydro_2"/>
    <property type="match status" value="1"/>
</dbReference>
<dbReference type="SUPFAM" id="SSF51556">
    <property type="entry name" value="Metallo-dependent hydrolases"/>
    <property type="match status" value="1"/>
</dbReference>
<dbReference type="InterPro" id="IPR032465">
    <property type="entry name" value="ACMSD"/>
</dbReference>
<evidence type="ECO:0000259" key="2">
    <source>
        <dbReference type="Pfam" id="PF04909"/>
    </source>
</evidence>